<protein>
    <submittedName>
        <fullName evidence="8">MFS transporter</fullName>
    </submittedName>
</protein>
<dbReference type="SUPFAM" id="SSF103473">
    <property type="entry name" value="MFS general substrate transporter"/>
    <property type="match status" value="1"/>
</dbReference>
<dbReference type="GO" id="GO:0022857">
    <property type="term" value="F:transmembrane transporter activity"/>
    <property type="evidence" value="ECO:0007669"/>
    <property type="project" value="InterPro"/>
</dbReference>
<dbReference type="InterPro" id="IPR011701">
    <property type="entry name" value="MFS"/>
</dbReference>
<reference evidence="8 9" key="1">
    <citation type="submission" date="2018-11" db="EMBL/GenBank/DDBJ databases">
        <title>Sequencing the genomes of 1000 actinobacteria strains.</title>
        <authorList>
            <person name="Klenk H.-P."/>
        </authorList>
    </citation>
    <scope>NUCLEOTIDE SEQUENCE [LARGE SCALE GENOMIC DNA]</scope>
    <source>
        <strain evidence="8 9">DSM 13521</strain>
    </source>
</reference>
<proteinExistence type="predicted"/>
<dbReference type="Proteomes" id="UP000275356">
    <property type="component" value="Unassembled WGS sequence"/>
</dbReference>
<evidence type="ECO:0000256" key="1">
    <source>
        <dbReference type="ARBA" id="ARBA00004651"/>
    </source>
</evidence>
<feature type="transmembrane region" description="Helical" evidence="6">
    <location>
        <begin position="187"/>
        <end position="209"/>
    </location>
</feature>
<dbReference type="PANTHER" id="PTHR23501:SF154">
    <property type="entry name" value="MULTIDRUG-EFFLUX TRANSPORTER RV1634-RELATED"/>
    <property type="match status" value="1"/>
</dbReference>
<feature type="transmembrane region" description="Helical" evidence="6">
    <location>
        <begin position="388"/>
        <end position="414"/>
    </location>
</feature>
<dbReference type="PROSITE" id="PS50850">
    <property type="entry name" value="MFS"/>
    <property type="match status" value="1"/>
</dbReference>
<evidence type="ECO:0000256" key="3">
    <source>
        <dbReference type="ARBA" id="ARBA00022989"/>
    </source>
</evidence>
<feature type="domain" description="Major facilitator superfamily (MFS) profile" evidence="7">
    <location>
        <begin position="36"/>
        <end position="508"/>
    </location>
</feature>
<dbReference type="Gene3D" id="1.20.1720.10">
    <property type="entry name" value="Multidrug resistance protein D"/>
    <property type="match status" value="1"/>
</dbReference>
<dbReference type="PANTHER" id="PTHR23501">
    <property type="entry name" value="MAJOR FACILITATOR SUPERFAMILY"/>
    <property type="match status" value="1"/>
</dbReference>
<feature type="transmembrane region" description="Helical" evidence="6">
    <location>
        <begin position="319"/>
        <end position="338"/>
    </location>
</feature>
<evidence type="ECO:0000259" key="7">
    <source>
        <dbReference type="PROSITE" id="PS50850"/>
    </source>
</evidence>
<keyword evidence="9" id="KW-1185">Reference proteome</keyword>
<evidence type="ECO:0000256" key="6">
    <source>
        <dbReference type="SAM" id="Phobius"/>
    </source>
</evidence>
<feature type="transmembrane region" description="Helical" evidence="6">
    <location>
        <begin position="358"/>
        <end position="381"/>
    </location>
</feature>
<dbReference type="InterPro" id="IPR020846">
    <property type="entry name" value="MFS_dom"/>
</dbReference>
<organism evidence="8 9">
    <name type="scientific">Salana multivorans</name>
    <dbReference type="NCBI Taxonomy" id="120377"/>
    <lineage>
        <taxon>Bacteria</taxon>
        <taxon>Bacillati</taxon>
        <taxon>Actinomycetota</taxon>
        <taxon>Actinomycetes</taxon>
        <taxon>Micrococcales</taxon>
        <taxon>Beutenbergiaceae</taxon>
        <taxon>Salana</taxon>
    </lineage>
</organism>
<feature type="compositionally biased region" description="Low complexity" evidence="5">
    <location>
        <begin position="13"/>
        <end position="27"/>
    </location>
</feature>
<feature type="transmembrane region" description="Helical" evidence="6">
    <location>
        <begin position="38"/>
        <end position="58"/>
    </location>
</feature>
<feature type="transmembrane region" description="Helical" evidence="6">
    <location>
        <begin position="70"/>
        <end position="90"/>
    </location>
</feature>
<feature type="transmembrane region" description="Helical" evidence="6">
    <location>
        <begin position="290"/>
        <end position="307"/>
    </location>
</feature>
<evidence type="ECO:0000313" key="9">
    <source>
        <dbReference type="Proteomes" id="UP000275356"/>
    </source>
</evidence>
<dbReference type="GO" id="GO:0005886">
    <property type="term" value="C:plasma membrane"/>
    <property type="evidence" value="ECO:0007669"/>
    <property type="project" value="UniProtKB-SubCell"/>
</dbReference>
<evidence type="ECO:0000256" key="2">
    <source>
        <dbReference type="ARBA" id="ARBA00022692"/>
    </source>
</evidence>
<keyword evidence="3 6" id="KW-1133">Transmembrane helix</keyword>
<feature type="transmembrane region" description="Helical" evidence="6">
    <location>
        <begin position="102"/>
        <end position="124"/>
    </location>
</feature>
<feature type="region of interest" description="Disordered" evidence="5">
    <location>
        <begin position="1"/>
        <end position="27"/>
    </location>
</feature>
<keyword evidence="2 6" id="KW-0812">Transmembrane</keyword>
<comment type="subcellular location">
    <subcellularLocation>
        <location evidence="1">Cell membrane</location>
        <topology evidence="1">Multi-pass membrane protein</topology>
    </subcellularLocation>
</comment>
<dbReference type="AlphaFoldDB" id="A0A3N2DCB9"/>
<dbReference type="InterPro" id="IPR036259">
    <property type="entry name" value="MFS_trans_sf"/>
</dbReference>
<feature type="transmembrane region" description="Helical" evidence="6">
    <location>
        <begin position="483"/>
        <end position="504"/>
    </location>
</feature>
<feature type="transmembrane region" description="Helical" evidence="6">
    <location>
        <begin position="454"/>
        <end position="477"/>
    </location>
</feature>
<sequence length="531" mass="53099">MTDAPAPYETTQPSPFGSPSSPSSPTSLWGPDLRWTTIGSLVLVLLAAFEAMAVTTVMPIVAADLDGQELYAVAFSSTLAASVIAMVAAGRWSDRSGPAGPLVGGVVVFLVGLVVAGTAGSMPILVVGRFLQGLGGGAITVTLYVLIARLYPAFLQPRIFGLFSAAWVVPSMVGPYLAGVITEHASWHWVFLGVALVEIPALALLVPALRSLRAASRAVDTGGDASADPTRIDDAAGVLAVDAAATVDGVPGAPRRGARVLATPVALALATVVAIGVVAVGSLVEVIDGPIVWAGVAAVLVLVVLALRQLLPPGTLLAARGLPATILVRGTLAATYFGTEIYLPLMLQREHDLTPSRAGLVLTAGAISWSIGSAIQARLGLRAPSPRLVVIGSSIVAFAVGIQLVSVLAGFGVWGALVGWFVGGSGMGLAMPRITMLVLAYAPVREQGAASAALSISDAVGASSITAVMGVLAVTVGGVEAGAVAYASCFALALAVGVATFLIGRRTALAGATSEAAADGGGVGGSATLAT</sequence>
<feature type="transmembrane region" description="Helical" evidence="6">
    <location>
        <begin position="159"/>
        <end position="181"/>
    </location>
</feature>
<evidence type="ECO:0000313" key="8">
    <source>
        <dbReference type="EMBL" id="ROR97074.1"/>
    </source>
</evidence>
<gene>
    <name evidence="8" type="ORF">EDD28_1667</name>
</gene>
<evidence type="ECO:0000256" key="4">
    <source>
        <dbReference type="ARBA" id="ARBA00023136"/>
    </source>
</evidence>
<accession>A0A3N2DCB9</accession>
<dbReference type="Pfam" id="PF07690">
    <property type="entry name" value="MFS_1"/>
    <property type="match status" value="1"/>
</dbReference>
<evidence type="ECO:0000256" key="5">
    <source>
        <dbReference type="SAM" id="MobiDB-lite"/>
    </source>
</evidence>
<feature type="transmembrane region" description="Helical" evidence="6">
    <location>
        <begin position="265"/>
        <end position="284"/>
    </location>
</feature>
<name>A0A3N2DCB9_9MICO</name>
<keyword evidence="4 6" id="KW-0472">Membrane</keyword>
<dbReference type="EMBL" id="RKHQ01000001">
    <property type="protein sequence ID" value="ROR97074.1"/>
    <property type="molecule type" value="Genomic_DNA"/>
</dbReference>
<dbReference type="Gene3D" id="1.20.1250.20">
    <property type="entry name" value="MFS general substrate transporter like domains"/>
    <property type="match status" value="1"/>
</dbReference>
<dbReference type="RefSeq" id="WP_211339141.1">
    <property type="nucleotide sequence ID" value="NZ_RKHQ01000001.1"/>
</dbReference>
<dbReference type="PRINTS" id="PR01036">
    <property type="entry name" value="TCRTETB"/>
</dbReference>
<comment type="caution">
    <text evidence="8">The sequence shown here is derived from an EMBL/GenBank/DDBJ whole genome shotgun (WGS) entry which is preliminary data.</text>
</comment>
<feature type="transmembrane region" description="Helical" evidence="6">
    <location>
        <begin position="130"/>
        <end position="147"/>
    </location>
</feature>
<feature type="transmembrane region" description="Helical" evidence="6">
    <location>
        <begin position="420"/>
        <end position="442"/>
    </location>
</feature>